<dbReference type="SMART" id="SM00400">
    <property type="entry name" value="ZnF_CHCC"/>
    <property type="match status" value="1"/>
</dbReference>
<comment type="similarity">
    <text evidence="12">Belongs to the DnaG primase family.</text>
</comment>
<keyword evidence="8 12" id="KW-0862">Zinc</keyword>
<dbReference type="PANTHER" id="PTHR30313">
    <property type="entry name" value="DNA PRIMASE"/>
    <property type="match status" value="1"/>
</dbReference>
<dbReference type="InterPro" id="IPR030846">
    <property type="entry name" value="DnaG_bac"/>
</dbReference>
<dbReference type="InterPro" id="IPR050219">
    <property type="entry name" value="DnaG_primase"/>
</dbReference>
<dbReference type="PROSITE" id="PS50880">
    <property type="entry name" value="TOPRIM"/>
    <property type="match status" value="1"/>
</dbReference>
<dbReference type="SUPFAM" id="SSF56731">
    <property type="entry name" value="DNA primase core"/>
    <property type="match status" value="1"/>
</dbReference>
<feature type="domain" description="Toprim" evidence="13">
    <location>
        <begin position="210"/>
        <end position="291"/>
    </location>
</feature>
<dbReference type="GO" id="GO:0006269">
    <property type="term" value="P:DNA replication, synthesis of primer"/>
    <property type="evidence" value="ECO:0007669"/>
    <property type="project" value="UniProtKB-KW"/>
</dbReference>
<keyword evidence="11 12" id="KW-0804">Transcription</keyword>
<sequence length="548" mass="61910">MVSRPKQIWHCFGCQNGGDIFGFVMKMEGMEFPEALRLLAEKAGVELPAHSNELSSSARNRILDILKLATKFYHKILMESSRAQTARDYLQKRGLSTSIIEEWQIGFVPDVWDTLTGFLLKKGFGINDLTAAGLTIQKPGGGNYDRFRGRIMFPLSDVHGNVVGFTGRLLNETTENAGGKYVNTPQTEVYDKSEILFGLNKAKQEIKRQDRAIIVEGQMDVIACHQAGQINVAASSGTALTLEQIKLLKRFTNNLYLAFDSDAAGQNAAERGISLALEEGTQVRVITLPPDAGKDPDECLKKNPELWFKSVDGAQLFMEYFFKKNLAGKNFTDPTVRSQVATTLLNQIAKIPDVIEQDFWLKKLTGVLDVDITLLRERLTDLRRKPMYNQKEAPADKKNQATEQNAPEIASENLMSIVLQDEEMLKIVADRLKIVALAEKHQNLFKDFLTFTQTAEKTPEKVIHRFRQSNPSPDSCQMIDILELLYEQKFAELSQDKLLNEALKIVDFLNLCYTGNIRRQIEREMKLAEEKGDSSKMTELMDKFKNLL</sequence>
<dbReference type="GO" id="GO:0003677">
    <property type="term" value="F:DNA binding"/>
    <property type="evidence" value="ECO:0007669"/>
    <property type="project" value="UniProtKB-KW"/>
</dbReference>
<dbReference type="PIRSF" id="PIRSF002811">
    <property type="entry name" value="DnaG"/>
    <property type="match status" value="1"/>
</dbReference>
<dbReference type="InterPro" id="IPR037068">
    <property type="entry name" value="DNA_primase_core_N_sf"/>
</dbReference>
<dbReference type="STRING" id="1619048.UU49_C0009G0007"/>
<comment type="subunit">
    <text evidence="12">Monomer.</text>
</comment>
<evidence type="ECO:0000259" key="13">
    <source>
        <dbReference type="PROSITE" id="PS50880"/>
    </source>
</evidence>
<dbReference type="Pfam" id="PF08275">
    <property type="entry name" value="DNAG_N"/>
    <property type="match status" value="1"/>
</dbReference>
<comment type="function">
    <text evidence="12">RNA polymerase that catalyzes the synthesis of short RNA molecules used as primers for DNA polymerase during DNA replication.</text>
</comment>
<dbReference type="Gene3D" id="3.90.980.10">
    <property type="entry name" value="DNA primase, catalytic core, N-terminal domain"/>
    <property type="match status" value="1"/>
</dbReference>
<dbReference type="InterPro" id="IPR002694">
    <property type="entry name" value="Znf_CHC2"/>
</dbReference>
<keyword evidence="10" id="KW-0238">DNA-binding</keyword>
<organism evidence="14 15">
    <name type="scientific">Candidatus Magasanikbacteria bacterium GW2011_GWC2_41_17</name>
    <dbReference type="NCBI Taxonomy" id="1619048"/>
    <lineage>
        <taxon>Bacteria</taxon>
        <taxon>Candidatus Magasanikiibacteriota</taxon>
    </lineage>
</organism>
<dbReference type="SMART" id="SM00493">
    <property type="entry name" value="TOPRIM"/>
    <property type="match status" value="1"/>
</dbReference>
<dbReference type="InterPro" id="IPR034151">
    <property type="entry name" value="TOPRIM_DnaG_bac"/>
</dbReference>
<evidence type="ECO:0000256" key="3">
    <source>
        <dbReference type="ARBA" id="ARBA00022679"/>
    </source>
</evidence>
<dbReference type="GO" id="GO:0008270">
    <property type="term" value="F:zinc ion binding"/>
    <property type="evidence" value="ECO:0007669"/>
    <property type="project" value="UniProtKB-KW"/>
</dbReference>
<dbReference type="GO" id="GO:1990077">
    <property type="term" value="C:primosome complex"/>
    <property type="evidence" value="ECO:0007669"/>
    <property type="project" value="UniProtKB-KW"/>
</dbReference>
<keyword evidence="1 12" id="KW-0240">DNA-directed RNA polymerase</keyword>
<dbReference type="InterPro" id="IPR006295">
    <property type="entry name" value="DNA_primase_DnaG"/>
</dbReference>
<dbReference type="AlphaFoldDB" id="A0A0G0XQM1"/>
<accession>A0A0G0XQM1</accession>
<dbReference type="Pfam" id="PF10410">
    <property type="entry name" value="DnaB_bind"/>
    <property type="match status" value="1"/>
</dbReference>
<evidence type="ECO:0000256" key="10">
    <source>
        <dbReference type="ARBA" id="ARBA00023125"/>
    </source>
</evidence>
<keyword evidence="7" id="KW-0863">Zinc-finger</keyword>
<evidence type="ECO:0000256" key="5">
    <source>
        <dbReference type="ARBA" id="ARBA00022705"/>
    </source>
</evidence>
<name>A0A0G0XQM1_9BACT</name>
<dbReference type="InterPro" id="IPR036977">
    <property type="entry name" value="DNA_primase_Znf_CHC2"/>
</dbReference>
<keyword evidence="2 12" id="KW-0639">Primosome</keyword>
<dbReference type="Gene3D" id="3.40.1360.10">
    <property type="match status" value="1"/>
</dbReference>
<evidence type="ECO:0000256" key="8">
    <source>
        <dbReference type="ARBA" id="ARBA00022833"/>
    </source>
</evidence>
<comment type="cofactor">
    <cofactor evidence="12">
        <name>Zn(2+)</name>
        <dbReference type="ChEBI" id="CHEBI:29105"/>
    </cofactor>
    <text evidence="12">Binds 1 zinc ion per monomer.</text>
</comment>
<dbReference type="GO" id="GO:0000428">
    <property type="term" value="C:DNA-directed RNA polymerase complex"/>
    <property type="evidence" value="ECO:0007669"/>
    <property type="project" value="UniProtKB-KW"/>
</dbReference>
<dbReference type="PATRIC" id="fig|1619048.3.peg.362"/>
<keyword evidence="3 12" id="KW-0808">Transferase</keyword>
<evidence type="ECO:0000256" key="6">
    <source>
        <dbReference type="ARBA" id="ARBA00022723"/>
    </source>
</evidence>
<dbReference type="Proteomes" id="UP000034108">
    <property type="component" value="Unassembled WGS sequence"/>
</dbReference>
<evidence type="ECO:0000256" key="11">
    <source>
        <dbReference type="ARBA" id="ARBA00023163"/>
    </source>
</evidence>
<dbReference type="EC" id="2.7.7.-" evidence="12"/>
<dbReference type="InterPro" id="IPR006171">
    <property type="entry name" value="TOPRIM_dom"/>
</dbReference>
<dbReference type="PANTHER" id="PTHR30313:SF2">
    <property type="entry name" value="DNA PRIMASE"/>
    <property type="match status" value="1"/>
</dbReference>
<dbReference type="InterPro" id="IPR019475">
    <property type="entry name" value="DNA_primase_DnaB-bd"/>
</dbReference>
<dbReference type="EMBL" id="LCAV01000009">
    <property type="protein sequence ID" value="KKR99170.1"/>
    <property type="molecule type" value="Genomic_DNA"/>
</dbReference>
<reference evidence="14 15" key="1">
    <citation type="journal article" date="2015" name="Nature">
        <title>rRNA introns, odd ribosomes, and small enigmatic genomes across a large radiation of phyla.</title>
        <authorList>
            <person name="Brown C.T."/>
            <person name="Hug L.A."/>
            <person name="Thomas B.C."/>
            <person name="Sharon I."/>
            <person name="Castelle C.J."/>
            <person name="Singh A."/>
            <person name="Wilkins M.J."/>
            <person name="Williams K.H."/>
            <person name="Banfield J.F."/>
        </authorList>
    </citation>
    <scope>NUCLEOTIDE SEQUENCE [LARGE SCALE GENOMIC DNA]</scope>
</reference>
<dbReference type="InterPro" id="IPR013264">
    <property type="entry name" value="DNAG_N"/>
</dbReference>
<dbReference type="Pfam" id="PF01807">
    <property type="entry name" value="Zn_ribbon_DnaG"/>
    <property type="match status" value="1"/>
</dbReference>
<dbReference type="GO" id="GO:0005737">
    <property type="term" value="C:cytoplasm"/>
    <property type="evidence" value="ECO:0007669"/>
    <property type="project" value="TreeGrafter"/>
</dbReference>
<keyword evidence="4 12" id="KW-0548">Nucleotidyltransferase</keyword>
<dbReference type="GO" id="GO:0003899">
    <property type="term" value="F:DNA-directed RNA polymerase activity"/>
    <property type="evidence" value="ECO:0007669"/>
    <property type="project" value="InterPro"/>
</dbReference>
<dbReference type="Gene3D" id="3.90.580.10">
    <property type="entry name" value="Zinc finger, CHC2-type domain"/>
    <property type="match status" value="1"/>
</dbReference>
<evidence type="ECO:0000256" key="1">
    <source>
        <dbReference type="ARBA" id="ARBA00022478"/>
    </source>
</evidence>
<evidence type="ECO:0000256" key="2">
    <source>
        <dbReference type="ARBA" id="ARBA00022515"/>
    </source>
</evidence>
<evidence type="ECO:0000256" key="9">
    <source>
        <dbReference type="ARBA" id="ARBA00022842"/>
    </source>
</evidence>
<evidence type="ECO:0000256" key="4">
    <source>
        <dbReference type="ARBA" id="ARBA00022695"/>
    </source>
</evidence>
<dbReference type="CDD" id="cd03364">
    <property type="entry name" value="TOPRIM_DnaG_primases"/>
    <property type="match status" value="1"/>
</dbReference>
<evidence type="ECO:0000256" key="12">
    <source>
        <dbReference type="PIRNR" id="PIRNR002811"/>
    </source>
</evidence>
<evidence type="ECO:0000256" key="7">
    <source>
        <dbReference type="ARBA" id="ARBA00022771"/>
    </source>
</evidence>
<keyword evidence="6 12" id="KW-0479">Metal-binding</keyword>
<comment type="caution">
    <text evidence="14">The sequence shown here is derived from an EMBL/GenBank/DDBJ whole genome shotgun (WGS) entry which is preliminary data.</text>
</comment>
<dbReference type="NCBIfam" id="TIGR01391">
    <property type="entry name" value="dnaG"/>
    <property type="match status" value="1"/>
</dbReference>
<dbReference type="Pfam" id="PF13155">
    <property type="entry name" value="Toprim_2"/>
    <property type="match status" value="1"/>
</dbReference>
<protein>
    <recommendedName>
        <fullName evidence="12">DNA primase</fullName>
        <ecNumber evidence="12">2.7.7.-</ecNumber>
    </recommendedName>
</protein>
<evidence type="ECO:0000313" key="14">
    <source>
        <dbReference type="EMBL" id="KKR99170.1"/>
    </source>
</evidence>
<dbReference type="SUPFAM" id="SSF57783">
    <property type="entry name" value="Zinc beta-ribbon"/>
    <property type="match status" value="1"/>
</dbReference>
<evidence type="ECO:0000313" key="15">
    <source>
        <dbReference type="Proteomes" id="UP000034108"/>
    </source>
</evidence>
<keyword evidence="5 12" id="KW-0235">DNA replication</keyword>
<proteinExistence type="inferred from homology"/>
<keyword evidence="9" id="KW-0460">Magnesium</keyword>
<gene>
    <name evidence="14" type="ORF">UU49_C0009G0007</name>
</gene>